<keyword evidence="1" id="KW-1133">Transmembrane helix</keyword>
<evidence type="ECO:0000313" key="2">
    <source>
        <dbReference type="EMBL" id="GAT78116.1"/>
    </source>
</evidence>
<name>A0A170SL75_EHRRU</name>
<dbReference type="AlphaFoldDB" id="A0A170SL75"/>
<dbReference type="EMBL" id="BDDM01000102">
    <property type="protein sequence ID" value="GAT78116.1"/>
    <property type="molecule type" value="Genomic_DNA"/>
</dbReference>
<organism evidence="2 3">
    <name type="scientific">Ehrlichia ruminantium</name>
    <name type="common">heartwater rickettsia</name>
    <name type="synonym">Cowdria ruminantium</name>
    <dbReference type="NCBI Taxonomy" id="779"/>
    <lineage>
        <taxon>Bacteria</taxon>
        <taxon>Pseudomonadati</taxon>
        <taxon>Pseudomonadota</taxon>
        <taxon>Alphaproteobacteria</taxon>
        <taxon>Rickettsiales</taxon>
        <taxon>Anaplasmataceae</taxon>
        <taxon>Ehrlichia</taxon>
    </lineage>
</organism>
<evidence type="ECO:0000313" key="3">
    <source>
        <dbReference type="Proteomes" id="UP000092731"/>
    </source>
</evidence>
<evidence type="ECO:0000256" key="1">
    <source>
        <dbReference type="SAM" id="Phobius"/>
    </source>
</evidence>
<dbReference type="RefSeq" id="WP_065433631.1">
    <property type="nucleotide sequence ID" value="NZ_BDDM01000102.1"/>
</dbReference>
<keyword evidence="1" id="KW-0812">Transmembrane</keyword>
<keyword evidence="1" id="KW-0472">Membrane</keyword>
<accession>A0A170SL75</accession>
<feature type="transmembrane region" description="Helical" evidence="1">
    <location>
        <begin position="6"/>
        <end position="32"/>
    </location>
</feature>
<dbReference type="Proteomes" id="UP000092731">
    <property type="component" value="Unassembled WGS sequence"/>
</dbReference>
<reference evidence="3" key="1">
    <citation type="submission" date="2016-05" db="EMBL/GenBank/DDBJ databases">
        <title>Draft genome sequences of four strains of Ehrlichia ruminantium, a tick-borne pathogen of ruminants, isolated from Zimbabwe, The Gambia and Ghana.</title>
        <authorList>
            <person name="Nakao R."/>
            <person name="Jongejan F."/>
            <person name="Sugimoto C."/>
        </authorList>
    </citation>
    <scope>NUCLEOTIDE SEQUENCE [LARGE SCALE GENOMIC DNA]</scope>
    <source>
        <strain evidence="3">Pokoase 417</strain>
    </source>
</reference>
<comment type="caution">
    <text evidence="2">The sequence shown here is derived from an EMBL/GenBank/DDBJ whole genome shotgun (WGS) entry which is preliminary data.</text>
</comment>
<gene>
    <name evidence="2" type="ORF">EHRUM3_03280</name>
</gene>
<protein>
    <submittedName>
        <fullName evidence="2">Uncharacterized protein</fullName>
    </submittedName>
</protein>
<proteinExistence type="predicted"/>
<sequence>MKSSNIALLCCIIVAILLIAIVTAICVVPHILEKRRNERLLQIELSKMVDTADTTIKEVMCRDNSVSFYINGVNSKELLTDRLGYYKQRLDDELVKKHLKYVRSNELYKCHTDSDKMIRAIIGASLESVIMESTVDKPNICLIYHAINYLYSEGYRRLLLNMVSKIVGQHEISGLKKYSPEYSDSSTDIKMVIKYDSKMLPNQLCIEVILRDSFEINVCGEIHSNILSSNMELLISPTKSDDKVLQYSLKKDITSVVSDLFNVHAIANFVQSSCSMPTFFVKQDVCSPEQPSEGKLCIPEEGITTPYCTFDGITRMTH</sequence>